<comment type="similarity">
    <text evidence="1 4">Belongs to the glycerate kinase type-1 family.</text>
</comment>
<reference evidence="6" key="1">
    <citation type="journal article" date="2019" name="Int. J. Syst. Evol. Microbiol.">
        <title>The Global Catalogue of Microorganisms (GCM) 10K type strain sequencing project: providing services to taxonomists for standard genome sequencing and annotation.</title>
        <authorList>
            <consortium name="The Broad Institute Genomics Platform"/>
            <consortium name="The Broad Institute Genome Sequencing Center for Infectious Disease"/>
            <person name="Wu L."/>
            <person name="Ma J."/>
        </authorList>
    </citation>
    <scope>NUCLEOTIDE SEQUENCE [LARGE SCALE GENOMIC DNA]</scope>
    <source>
        <strain evidence="6">JCM 16929</strain>
    </source>
</reference>
<dbReference type="RefSeq" id="WP_344801057.1">
    <property type="nucleotide sequence ID" value="NZ_BAABAB010000001.1"/>
</dbReference>
<evidence type="ECO:0000256" key="3">
    <source>
        <dbReference type="ARBA" id="ARBA00022777"/>
    </source>
</evidence>
<dbReference type="InterPro" id="IPR018193">
    <property type="entry name" value="Glyc_kinase_flavodox-like_fold"/>
</dbReference>
<keyword evidence="6" id="KW-1185">Reference proteome</keyword>
<evidence type="ECO:0000256" key="2">
    <source>
        <dbReference type="ARBA" id="ARBA00022679"/>
    </source>
</evidence>
<dbReference type="Pfam" id="PF02595">
    <property type="entry name" value="Gly_kinase"/>
    <property type="match status" value="1"/>
</dbReference>
<dbReference type="NCBIfam" id="TIGR00045">
    <property type="entry name" value="glycerate kinase"/>
    <property type="match status" value="1"/>
</dbReference>
<dbReference type="Gene3D" id="3.40.50.10350">
    <property type="entry name" value="Glycerate kinase, domain 1"/>
    <property type="match status" value="1"/>
</dbReference>
<dbReference type="GO" id="GO:0016301">
    <property type="term" value="F:kinase activity"/>
    <property type="evidence" value="ECO:0007669"/>
    <property type="project" value="UniProtKB-KW"/>
</dbReference>
<sequence length="384" mass="37456">MRVVIAPDKFKGSVEAPQVAEAIADGLAAALPTAEVHCQPVADGGEGTVAAALAGGYRAVTVTVTGPVGDPVEATFAVDGTRAVIEMAAASGLLVLPIDDAGEPVKDALGATSQGTGELIAAALDHGCTEIVLGVGGSANTDGGAGLLVGLGARLLDDAGDPVAAGGGGLARLASVDVTGLDPRIAGASFTLAADVTNPLLGPHGAAAVFGPQKGATDADVATLDANLELFRDRLADALGPAAAKAADAPGAGAAGGVGYAALAVLDAERRPGVDVVLELVGLADRLTGVDLVITGEGSLDGQSLGGKTPVGVAALARAHGVPTVIGVCGRSLLTEDETRKAGFDEVIALLDRQPDSARAMAEAAALLTEIGGELGRRYASIAT</sequence>
<protein>
    <submittedName>
        <fullName evidence="5">Glycerate kinase</fullName>
    </submittedName>
</protein>
<keyword evidence="3 4" id="KW-0418">Kinase</keyword>
<dbReference type="Gene3D" id="3.90.1510.10">
    <property type="entry name" value="Glycerate kinase, domain 2"/>
    <property type="match status" value="1"/>
</dbReference>
<keyword evidence="2 4" id="KW-0808">Transferase</keyword>
<dbReference type="PANTHER" id="PTHR21599:SF0">
    <property type="entry name" value="GLYCERATE KINASE"/>
    <property type="match status" value="1"/>
</dbReference>
<accession>A0ABP6ZA16</accession>
<comment type="caution">
    <text evidence="5">The sequence shown here is derived from an EMBL/GenBank/DDBJ whole genome shotgun (WGS) entry which is preliminary data.</text>
</comment>
<dbReference type="EMBL" id="BAABAB010000001">
    <property type="protein sequence ID" value="GAA3602630.1"/>
    <property type="molecule type" value="Genomic_DNA"/>
</dbReference>
<dbReference type="SUPFAM" id="SSF110738">
    <property type="entry name" value="Glycerate kinase I"/>
    <property type="match status" value="1"/>
</dbReference>
<dbReference type="PIRSF" id="PIRSF006078">
    <property type="entry name" value="GlxK"/>
    <property type="match status" value="1"/>
</dbReference>
<dbReference type="InterPro" id="IPR018197">
    <property type="entry name" value="Glycerate_kinase_RE-like"/>
</dbReference>
<proteinExistence type="inferred from homology"/>
<dbReference type="InterPro" id="IPR004381">
    <property type="entry name" value="Glycerate_kinase"/>
</dbReference>
<name>A0ABP6ZA16_9ACTN</name>
<evidence type="ECO:0000313" key="5">
    <source>
        <dbReference type="EMBL" id="GAA3602630.1"/>
    </source>
</evidence>
<organism evidence="5 6">
    <name type="scientific">Microlunatus ginsengisoli</name>
    <dbReference type="NCBI Taxonomy" id="363863"/>
    <lineage>
        <taxon>Bacteria</taxon>
        <taxon>Bacillati</taxon>
        <taxon>Actinomycetota</taxon>
        <taxon>Actinomycetes</taxon>
        <taxon>Propionibacteriales</taxon>
        <taxon>Propionibacteriaceae</taxon>
        <taxon>Microlunatus</taxon>
    </lineage>
</organism>
<evidence type="ECO:0000313" key="6">
    <source>
        <dbReference type="Proteomes" id="UP001501490"/>
    </source>
</evidence>
<evidence type="ECO:0000256" key="1">
    <source>
        <dbReference type="ARBA" id="ARBA00006284"/>
    </source>
</evidence>
<gene>
    <name evidence="5" type="ORF">GCM10022236_00520</name>
</gene>
<dbReference type="InterPro" id="IPR036129">
    <property type="entry name" value="Glycerate_kinase_sf"/>
</dbReference>
<dbReference type="PANTHER" id="PTHR21599">
    <property type="entry name" value="GLYCERATE KINASE"/>
    <property type="match status" value="1"/>
</dbReference>
<dbReference type="Proteomes" id="UP001501490">
    <property type="component" value="Unassembled WGS sequence"/>
</dbReference>
<evidence type="ECO:0000256" key="4">
    <source>
        <dbReference type="PIRNR" id="PIRNR006078"/>
    </source>
</evidence>